<protein>
    <submittedName>
        <fullName evidence="2">Uncharacterized protein</fullName>
    </submittedName>
</protein>
<proteinExistence type="predicted"/>
<dbReference type="Proteomes" id="UP000887578">
    <property type="component" value="Unplaced"/>
</dbReference>
<evidence type="ECO:0000313" key="1">
    <source>
        <dbReference type="Proteomes" id="UP000887578"/>
    </source>
</evidence>
<accession>A0A914QH13</accession>
<evidence type="ECO:0000313" key="2">
    <source>
        <dbReference type="WBParaSite" id="PDA_v2.g31308.t1"/>
    </source>
</evidence>
<keyword evidence="1" id="KW-1185">Reference proteome</keyword>
<reference evidence="2" key="1">
    <citation type="submission" date="2022-11" db="UniProtKB">
        <authorList>
            <consortium name="WormBaseParasite"/>
        </authorList>
    </citation>
    <scope>IDENTIFICATION</scope>
</reference>
<sequence length="312" mass="36277">MDLTVALIENPPSNGESNGADDDGMIDRNSKRAKFMATYRHQNFSMPDSLVFYIAKNPKTAELYLKMVKTCKYFFVKNPILVIDKQLCYYDSQFTIMRIPYDMNKTTFKVWIAHSLFVFPEYSITAETKDQNIVTSIIPKLYRCDAFSLSLFKQVISYHDLPLLTSSAEMIYFDQVVIKHEDGSNVDVQKIVEIASNATYIDISHPTITSKTMEELLKIPNFPTLRAFNIKNVPEVFDIEAFYIHMKKNKTTNFGLFFDESISDEYVKRIDEITDEIIATEEFDYKPAFFGFRGLDDQRRMKLDDICFSENF</sequence>
<dbReference type="WBParaSite" id="PDA_v2.g31308.t1">
    <property type="protein sequence ID" value="PDA_v2.g31308.t1"/>
    <property type="gene ID" value="PDA_v2.g31308"/>
</dbReference>
<organism evidence="1 2">
    <name type="scientific">Panagrolaimus davidi</name>
    <dbReference type="NCBI Taxonomy" id="227884"/>
    <lineage>
        <taxon>Eukaryota</taxon>
        <taxon>Metazoa</taxon>
        <taxon>Ecdysozoa</taxon>
        <taxon>Nematoda</taxon>
        <taxon>Chromadorea</taxon>
        <taxon>Rhabditida</taxon>
        <taxon>Tylenchina</taxon>
        <taxon>Panagrolaimomorpha</taxon>
        <taxon>Panagrolaimoidea</taxon>
        <taxon>Panagrolaimidae</taxon>
        <taxon>Panagrolaimus</taxon>
    </lineage>
</organism>
<name>A0A914QH13_9BILA</name>
<dbReference type="AlphaFoldDB" id="A0A914QH13"/>